<dbReference type="InterPro" id="IPR011990">
    <property type="entry name" value="TPR-like_helical_dom_sf"/>
</dbReference>
<keyword evidence="3" id="KW-0732">Signal</keyword>
<dbReference type="Pfam" id="PF07980">
    <property type="entry name" value="SusD_RagB"/>
    <property type="match status" value="1"/>
</dbReference>
<dbReference type="Pfam" id="PF14322">
    <property type="entry name" value="SusD-like_3"/>
    <property type="match status" value="1"/>
</dbReference>
<evidence type="ECO:0000313" key="8">
    <source>
        <dbReference type="EMBL" id="MBW8686797.1"/>
    </source>
</evidence>
<feature type="domain" description="RagB/SusD" evidence="6">
    <location>
        <begin position="329"/>
        <end position="468"/>
    </location>
</feature>
<evidence type="ECO:0000256" key="5">
    <source>
        <dbReference type="ARBA" id="ARBA00023237"/>
    </source>
</evidence>
<dbReference type="InterPro" id="IPR012944">
    <property type="entry name" value="SusD_RagB_dom"/>
</dbReference>
<organism evidence="8 9">
    <name type="scientific">Chitinophaga rhizophila</name>
    <dbReference type="NCBI Taxonomy" id="2866212"/>
    <lineage>
        <taxon>Bacteria</taxon>
        <taxon>Pseudomonadati</taxon>
        <taxon>Bacteroidota</taxon>
        <taxon>Chitinophagia</taxon>
        <taxon>Chitinophagales</taxon>
        <taxon>Chitinophagaceae</taxon>
        <taxon>Chitinophaga</taxon>
    </lineage>
</organism>
<feature type="domain" description="SusD-like N-terminal" evidence="7">
    <location>
        <begin position="92"/>
        <end position="229"/>
    </location>
</feature>
<proteinExistence type="inferred from homology"/>
<name>A0ABS7GGH6_9BACT</name>
<keyword evidence="5" id="KW-0998">Cell outer membrane</keyword>
<evidence type="ECO:0000259" key="6">
    <source>
        <dbReference type="Pfam" id="PF07980"/>
    </source>
</evidence>
<evidence type="ECO:0000256" key="3">
    <source>
        <dbReference type="ARBA" id="ARBA00022729"/>
    </source>
</evidence>
<reference evidence="8 9" key="1">
    <citation type="submission" date="2021-08" db="EMBL/GenBank/DDBJ databases">
        <title>The genome sequence of Chitinophaga sp. B61.</title>
        <authorList>
            <person name="Zhang X."/>
        </authorList>
    </citation>
    <scope>NUCLEOTIDE SEQUENCE [LARGE SCALE GENOMIC DNA]</scope>
    <source>
        <strain evidence="8 9">B61</strain>
    </source>
</reference>
<comment type="similarity">
    <text evidence="2">Belongs to the SusD family.</text>
</comment>
<evidence type="ECO:0000256" key="2">
    <source>
        <dbReference type="ARBA" id="ARBA00006275"/>
    </source>
</evidence>
<dbReference type="Proteomes" id="UP000812961">
    <property type="component" value="Unassembled WGS sequence"/>
</dbReference>
<comment type="subcellular location">
    <subcellularLocation>
        <location evidence="1">Cell outer membrane</location>
    </subcellularLocation>
</comment>
<comment type="caution">
    <text evidence="8">The sequence shown here is derived from an EMBL/GenBank/DDBJ whole genome shotgun (WGS) entry which is preliminary data.</text>
</comment>
<dbReference type="RefSeq" id="WP_220252129.1">
    <property type="nucleotide sequence ID" value="NZ_JAICCF010000004.1"/>
</dbReference>
<evidence type="ECO:0000259" key="7">
    <source>
        <dbReference type="Pfam" id="PF14322"/>
    </source>
</evidence>
<evidence type="ECO:0000256" key="4">
    <source>
        <dbReference type="ARBA" id="ARBA00023136"/>
    </source>
</evidence>
<dbReference type="Gene3D" id="1.25.40.390">
    <property type="match status" value="1"/>
</dbReference>
<protein>
    <submittedName>
        <fullName evidence="8">RagB/SusD family nutrient uptake outer membrane protein</fullName>
    </submittedName>
</protein>
<accession>A0ABS7GGH6</accession>
<keyword evidence="9" id="KW-1185">Reference proteome</keyword>
<dbReference type="CDD" id="cd08977">
    <property type="entry name" value="SusD"/>
    <property type="match status" value="1"/>
</dbReference>
<dbReference type="InterPro" id="IPR033985">
    <property type="entry name" value="SusD-like_N"/>
</dbReference>
<evidence type="ECO:0000256" key="1">
    <source>
        <dbReference type="ARBA" id="ARBA00004442"/>
    </source>
</evidence>
<sequence>MECSIIKKSTIVGLLAIMLALMCWTGCTKLLDVPAPDNKTIGKEIFNNKDSATAAVAGIYTGLSSTTNLLSGAISVYTGLYCDELSYNAQQTQIQEFYSAELSPANTTIEYYFWGGAYKHIYSANACIEGLEASTTLPEQLKNQLIGECKVLRSLMYFHLIRCFGDVPLVKVTSYLQNEQMPRTPVHIVEEFIEADLLKAKELLGTAYPSPDRARANKWVAAALLAQYYQYKGNWQAAEQEATAVINAGYYSMEEIGEVFLATSSEAIFLLQPVLNGYNTMEGNWLVPAGAMRPPITLSPTLLAAFETGDIRMKEWVGYKTVNGYVYSYPFKYKKRADFSTSFKLTEYTTLLRLSEMYLLRAEAKVALGQLADAMTDLDLIRGRAGLPLIKEHSPSISAEELKEKILHERRIELYAECGHRWYDLKRTGKVNQTMSAVKTKWQSTDTLWPVPATQIFLNPVLTQNEGYK</sequence>
<keyword evidence="4" id="KW-0472">Membrane</keyword>
<evidence type="ECO:0000313" key="9">
    <source>
        <dbReference type="Proteomes" id="UP000812961"/>
    </source>
</evidence>
<gene>
    <name evidence="8" type="ORF">K1Y79_20855</name>
</gene>
<dbReference type="EMBL" id="JAICCF010000004">
    <property type="protein sequence ID" value="MBW8686797.1"/>
    <property type="molecule type" value="Genomic_DNA"/>
</dbReference>
<dbReference type="SUPFAM" id="SSF48452">
    <property type="entry name" value="TPR-like"/>
    <property type="match status" value="1"/>
</dbReference>